<feature type="compositionally biased region" description="Polar residues" evidence="4">
    <location>
        <begin position="274"/>
        <end position="286"/>
    </location>
</feature>
<feature type="compositionally biased region" description="Basic and acidic residues" evidence="4">
    <location>
        <begin position="1"/>
        <end position="11"/>
    </location>
</feature>
<dbReference type="SUPFAM" id="SSF52540">
    <property type="entry name" value="P-loop containing nucleoside triphosphate hydrolases"/>
    <property type="match status" value="1"/>
</dbReference>
<keyword evidence="2" id="KW-0067">ATP-binding</keyword>
<keyword evidence="6" id="KW-0418">Kinase</keyword>
<dbReference type="InterPro" id="IPR013078">
    <property type="entry name" value="His_Pase_superF_clade-1"/>
</dbReference>
<dbReference type="VEuPathDB" id="TriTrypDB:TcCL_NonESM01073"/>
<gene>
    <name evidence="6" type="ORF">C4B63_45g121</name>
</gene>
<feature type="compositionally biased region" description="Polar residues" evidence="4">
    <location>
        <begin position="96"/>
        <end position="111"/>
    </location>
</feature>
<dbReference type="VEuPathDB" id="TriTrypDB:Tc_MARK_8238"/>
<dbReference type="Proteomes" id="UP000246121">
    <property type="component" value="Unassembled WGS sequence"/>
</dbReference>
<evidence type="ECO:0000256" key="1">
    <source>
        <dbReference type="ARBA" id="ARBA00022741"/>
    </source>
</evidence>
<dbReference type="VEuPathDB" id="TriTrypDB:TcCLB.503733.20"/>
<feature type="region of interest" description="Disordered" evidence="4">
    <location>
        <begin position="262"/>
        <end position="309"/>
    </location>
</feature>
<dbReference type="GO" id="GO:0003873">
    <property type="term" value="F:6-phosphofructo-2-kinase activity"/>
    <property type="evidence" value="ECO:0007669"/>
    <property type="project" value="InterPro"/>
</dbReference>
<reference evidence="6 7" key="1">
    <citation type="journal article" date="2018" name="Microb. Genom.">
        <title>Expanding an expanded genome: long-read sequencing of Trypanosoma cruzi.</title>
        <authorList>
            <person name="Berna L."/>
            <person name="Rodriguez M."/>
            <person name="Chiribao M.L."/>
            <person name="Parodi-Talice A."/>
            <person name="Pita S."/>
            <person name="Rijo G."/>
            <person name="Alvarez-Valin F."/>
            <person name="Robello C."/>
        </authorList>
    </citation>
    <scope>NUCLEOTIDE SEQUENCE [LARGE SCALE GENOMIC DNA]</scope>
    <source>
        <strain evidence="6 7">Dm28c</strain>
    </source>
</reference>
<dbReference type="Gene3D" id="3.40.50.1240">
    <property type="entry name" value="Phosphoglycerate mutase-like"/>
    <property type="match status" value="1"/>
</dbReference>
<dbReference type="PIRSF" id="PIRSF000709">
    <property type="entry name" value="6PFK_2-Ptase"/>
    <property type="match status" value="1"/>
</dbReference>
<dbReference type="VEuPathDB" id="TriTrypDB:ECC02_000889"/>
<dbReference type="SMART" id="SM00855">
    <property type="entry name" value="PGAM"/>
    <property type="match status" value="1"/>
</dbReference>
<sequence>MSVDANDRTEVNEWAVHSSVEPSDTPIAPADTHPLATAAADEARSSAADDDERESRLLELIKGPIRPFKEWSWREAAYFKELREAENVEESRTNAKTEMTVEDTSAQSPETCGNPPISAKCSLARGRIPTALSCEAVQTVLSYSQSSRPAAIDSTLNVLTPLLDNYTIPITRQGPEHFSSDAQESVASLCIIMVGLPARGKTFLAQRICRNLGWHGYRAKVLNIQVAWRRLLLEYKRCHSGLDAPNMLPVDDASSSAKCTLAKSEGTSKKPPTVTCSNSERNTGITAKQKDISDPVASSSPESSLPMMGKSHKKNYVCAEQFRALTCDPESVERRLYRRVLERYAVDAKSFYASGGDVLVVNDDFITEELRDEAEALFSPLASQTFFMEVIRSNERNQKFNELKLHDKSEYPHDVNASEAQRDFARRIEYLTEVYSTLSSTCQSPGGLSEDEVTLGDVSREKDKVPGKTTRRKQRGRRYIKLWNSVEIEVQGVTGYTASRIVSYVMNLTQDKIQHPIFFVRHGESIYNAENRIGGDSVLSADGEEGANEILGFLASLKRYYCADKKRTADGEGNVNNDVDKAGGFCSSDCRAQCENSVKVEVWTSQLRRAIQTVENSEPLLGIKNVRWSSLNEIHAGICEDLTIEEVRTQHPMIDHFRKVNKYTFRYPEGESYQDLVLRLEPVIMELENADRIVVVVAHQAVLRTLLAYFGSTSAESCVRLELPHRTIWRCTYDSKGISSLAEMKFGLQ</sequence>
<dbReference type="GO" id="GO:0006003">
    <property type="term" value="P:fructose 2,6-bisphosphate metabolic process"/>
    <property type="evidence" value="ECO:0007669"/>
    <property type="project" value="InterPro"/>
</dbReference>
<protein>
    <submittedName>
        <fullName evidence="6">Putative 6-phosphofructo-2-kinase/fructose-2,6-biphosphatase</fullName>
    </submittedName>
</protein>
<keyword evidence="1" id="KW-0547">Nucleotide-binding</keyword>
<feature type="compositionally biased region" description="Low complexity" evidence="4">
    <location>
        <begin position="294"/>
        <end position="306"/>
    </location>
</feature>
<dbReference type="VEuPathDB" id="TriTrypDB:TcCLB.508569.130"/>
<evidence type="ECO:0000256" key="3">
    <source>
        <dbReference type="PIRSR" id="PIRSR613078-3"/>
    </source>
</evidence>
<dbReference type="GO" id="GO:0004331">
    <property type="term" value="F:fructose-2,6-bisphosphate 2-phosphatase activity"/>
    <property type="evidence" value="ECO:0007669"/>
    <property type="project" value="TreeGrafter"/>
</dbReference>
<dbReference type="AlphaFoldDB" id="A0A2V2V6L4"/>
<dbReference type="VEuPathDB" id="TriTrypDB:C4B63_45g121"/>
<evidence type="ECO:0000256" key="4">
    <source>
        <dbReference type="SAM" id="MobiDB-lite"/>
    </source>
</evidence>
<dbReference type="EMBL" id="PRFA01000045">
    <property type="protein sequence ID" value="PWU91156.1"/>
    <property type="molecule type" value="Genomic_DNA"/>
</dbReference>
<evidence type="ECO:0000313" key="6">
    <source>
        <dbReference type="EMBL" id="PWU91156.1"/>
    </source>
</evidence>
<keyword evidence="6" id="KW-0808">Transferase</keyword>
<dbReference type="VEuPathDB" id="TriTrypDB:TCDM_01740"/>
<dbReference type="VEuPathDB" id="TriTrypDB:TCSYLVIO_009733"/>
<organism evidence="6 7">
    <name type="scientific">Trypanosoma cruzi</name>
    <dbReference type="NCBI Taxonomy" id="5693"/>
    <lineage>
        <taxon>Eukaryota</taxon>
        <taxon>Discoba</taxon>
        <taxon>Euglenozoa</taxon>
        <taxon>Kinetoplastea</taxon>
        <taxon>Metakinetoplastina</taxon>
        <taxon>Trypanosomatida</taxon>
        <taxon>Trypanosomatidae</taxon>
        <taxon>Trypanosoma</taxon>
        <taxon>Schizotrypanum</taxon>
    </lineage>
</organism>
<dbReference type="Gene3D" id="3.40.50.300">
    <property type="entry name" value="P-loop containing nucleotide triphosphate hydrolases"/>
    <property type="match status" value="1"/>
</dbReference>
<accession>A0A2V2V6L4</accession>
<feature type="site" description="Transition state stabilizer" evidence="3">
    <location>
        <position position="699"/>
    </location>
</feature>
<dbReference type="Pfam" id="PF00300">
    <property type="entry name" value="His_Phos_1"/>
    <property type="match status" value="1"/>
</dbReference>
<feature type="domain" description="6-phosphofructo-2-kinase" evidence="5">
    <location>
        <begin position="183"/>
        <end position="230"/>
    </location>
</feature>
<dbReference type="PANTHER" id="PTHR10606">
    <property type="entry name" value="6-PHOSPHOFRUCTO-2-KINASE/FRUCTOSE-2,6-BISPHOSPHATASE"/>
    <property type="match status" value="1"/>
</dbReference>
<dbReference type="GO" id="GO:0006000">
    <property type="term" value="P:fructose metabolic process"/>
    <property type="evidence" value="ECO:0007669"/>
    <property type="project" value="InterPro"/>
</dbReference>
<proteinExistence type="predicted"/>
<dbReference type="GO" id="GO:0005524">
    <property type="term" value="F:ATP binding"/>
    <property type="evidence" value="ECO:0007669"/>
    <property type="project" value="UniProtKB-KW"/>
</dbReference>
<dbReference type="PANTHER" id="PTHR10606:SF44">
    <property type="entry name" value="6-PHOSPHOFRUCTO 2-KINASE_FRUCTOSE 2,6-BISPHOSPHATASE LONG FORM"/>
    <property type="match status" value="1"/>
</dbReference>
<evidence type="ECO:0000313" key="7">
    <source>
        <dbReference type="Proteomes" id="UP000246121"/>
    </source>
</evidence>
<dbReference type="InterPro" id="IPR003094">
    <property type="entry name" value="6Pfruct_kin"/>
</dbReference>
<dbReference type="VEuPathDB" id="TriTrypDB:BCY84_12609"/>
<dbReference type="CDD" id="cd07067">
    <property type="entry name" value="HP_PGM_like"/>
    <property type="match status" value="1"/>
</dbReference>
<dbReference type="SUPFAM" id="SSF53254">
    <property type="entry name" value="Phosphoglycerate mutase-like"/>
    <property type="match status" value="1"/>
</dbReference>
<evidence type="ECO:0000259" key="5">
    <source>
        <dbReference type="Pfam" id="PF01591"/>
    </source>
</evidence>
<name>A0A2V2V6L4_TRYCR</name>
<dbReference type="VEuPathDB" id="TriTrypDB:TcG_02994"/>
<dbReference type="Pfam" id="PF01591">
    <property type="entry name" value="6PF2K"/>
    <property type="match status" value="1"/>
</dbReference>
<comment type="caution">
    <text evidence="6">The sequence shown here is derived from an EMBL/GenBank/DDBJ whole genome shotgun (WGS) entry which is preliminary data.</text>
</comment>
<dbReference type="GO" id="GO:0005829">
    <property type="term" value="C:cytosol"/>
    <property type="evidence" value="ECO:0007669"/>
    <property type="project" value="TreeGrafter"/>
</dbReference>
<dbReference type="InterPro" id="IPR027417">
    <property type="entry name" value="P-loop_NTPase"/>
</dbReference>
<dbReference type="InterPro" id="IPR013079">
    <property type="entry name" value="6Phosfructo_kin"/>
</dbReference>
<dbReference type="InterPro" id="IPR029033">
    <property type="entry name" value="His_PPase_superfam"/>
</dbReference>
<evidence type="ECO:0000256" key="2">
    <source>
        <dbReference type="ARBA" id="ARBA00022840"/>
    </source>
</evidence>
<feature type="region of interest" description="Disordered" evidence="4">
    <location>
        <begin position="1"/>
        <end position="52"/>
    </location>
</feature>
<dbReference type="VEuPathDB" id="TriTrypDB:C3747_139g66"/>
<feature type="region of interest" description="Disordered" evidence="4">
    <location>
        <begin position="90"/>
        <end position="115"/>
    </location>
</feature>
<dbReference type="VEuPathDB" id="TriTrypDB:TcYC6_0080710"/>
<dbReference type="VEuPathDB" id="TriTrypDB:TcBrA4_0001360"/>